<proteinExistence type="predicted"/>
<name>A0ABY6M1Z0_9FLAO</name>
<dbReference type="Proteomes" id="UP001163328">
    <property type="component" value="Chromosome"/>
</dbReference>
<evidence type="ECO:0000313" key="2">
    <source>
        <dbReference type="Proteomes" id="UP001163328"/>
    </source>
</evidence>
<accession>A0ABY6M1Z0</accession>
<dbReference type="SUPFAM" id="SSF52309">
    <property type="entry name" value="N-(deoxy)ribosyltransferase-like"/>
    <property type="match status" value="1"/>
</dbReference>
<evidence type="ECO:0000313" key="1">
    <source>
        <dbReference type="EMBL" id="UYW02267.1"/>
    </source>
</evidence>
<organism evidence="1 2">
    <name type="scientific">Flavobacterium agricola</name>
    <dbReference type="NCBI Taxonomy" id="2870839"/>
    <lineage>
        <taxon>Bacteria</taxon>
        <taxon>Pseudomonadati</taxon>
        <taxon>Bacteroidota</taxon>
        <taxon>Flavobacteriia</taxon>
        <taxon>Flavobacteriales</taxon>
        <taxon>Flavobacteriaceae</taxon>
        <taxon>Flavobacterium</taxon>
    </lineage>
</organism>
<gene>
    <name evidence="1" type="ORF">K5I29_05030</name>
</gene>
<keyword evidence="2" id="KW-1185">Reference proteome</keyword>
<dbReference type="Pfam" id="PF05014">
    <property type="entry name" value="Nuc_deoxyrib_tr"/>
    <property type="match status" value="1"/>
</dbReference>
<dbReference type="Gene3D" id="3.40.50.450">
    <property type="match status" value="1"/>
</dbReference>
<dbReference type="RefSeq" id="WP_264434779.1">
    <property type="nucleotide sequence ID" value="NZ_CP081495.1"/>
</dbReference>
<protein>
    <submittedName>
        <fullName evidence="1">Nucleoside 2-deoxyribosyltransferase</fullName>
    </submittedName>
</protein>
<dbReference type="InterPro" id="IPR007710">
    <property type="entry name" value="Nucleoside_deoxyribTrfase"/>
</dbReference>
<reference evidence="1" key="1">
    <citation type="submission" date="2021-08" db="EMBL/GenBank/DDBJ databases">
        <title>Flavobacterium sp. strain CC-SYL302.</title>
        <authorList>
            <person name="Lin S.-Y."/>
            <person name="Lee T.-H."/>
            <person name="Young C.-C."/>
        </authorList>
    </citation>
    <scope>NUCLEOTIDE SEQUENCE</scope>
    <source>
        <strain evidence="1">CC-SYL302</strain>
    </source>
</reference>
<dbReference type="EMBL" id="CP081495">
    <property type="protein sequence ID" value="UYW02267.1"/>
    <property type="molecule type" value="Genomic_DNA"/>
</dbReference>
<sequence>MKAYLALSFSNRTKLTTEIETISAVLLAHKITPWFFVDKYQFSNTQEKEMMQQALHDIDACDFLLAETSYKGIGIGLEAGYAKAKNKPIVYLRNKNTSHSTTVAGISDYQIIYTDAADLKHQLELVLNKLKPNYDL</sequence>